<feature type="compositionally biased region" description="Low complexity" evidence="1">
    <location>
        <begin position="101"/>
        <end position="110"/>
    </location>
</feature>
<protein>
    <recommendedName>
        <fullName evidence="4">Poly(3-hydroxyalkanoate) polymerase subunit PhaE</fullName>
    </recommendedName>
</protein>
<comment type="caution">
    <text evidence="2">The sequence shown here is derived from an EMBL/GenBank/DDBJ whole genome shotgun (WGS) entry which is preliminary data.</text>
</comment>
<sequence>MSTPDPGAFFREMLGQWESIANQFGSEMVKSGEFARTMHGATSAGLRAKEAAKEAMSRALEAANMPNREEIIGLADRMRAVEERLGRIETLLIRLAGDGVPAQPAAPQPARTKKPPKKNG</sequence>
<evidence type="ECO:0000313" key="2">
    <source>
        <dbReference type="EMBL" id="MFD1611743.1"/>
    </source>
</evidence>
<organism evidence="2 3">
    <name type="scientific">Sphingomonas tabacisoli</name>
    <dbReference type="NCBI Taxonomy" id="2249466"/>
    <lineage>
        <taxon>Bacteria</taxon>
        <taxon>Pseudomonadati</taxon>
        <taxon>Pseudomonadota</taxon>
        <taxon>Alphaproteobacteria</taxon>
        <taxon>Sphingomonadales</taxon>
        <taxon>Sphingomonadaceae</taxon>
        <taxon>Sphingomonas</taxon>
    </lineage>
</organism>
<dbReference type="EMBL" id="JBHUDY010000001">
    <property type="protein sequence ID" value="MFD1611743.1"/>
    <property type="molecule type" value="Genomic_DNA"/>
</dbReference>
<evidence type="ECO:0008006" key="4">
    <source>
        <dbReference type="Google" id="ProtNLM"/>
    </source>
</evidence>
<feature type="region of interest" description="Disordered" evidence="1">
    <location>
        <begin position="97"/>
        <end position="120"/>
    </location>
</feature>
<gene>
    <name evidence="2" type="ORF">ACFSCW_08015</name>
</gene>
<name>A0ABW4I211_9SPHN</name>
<evidence type="ECO:0000313" key="3">
    <source>
        <dbReference type="Proteomes" id="UP001597115"/>
    </source>
</evidence>
<feature type="compositionally biased region" description="Basic residues" evidence="1">
    <location>
        <begin position="111"/>
        <end position="120"/>
    </location>
</feature>
<reference evidence="3" key="1">
    <citation type="journal article" date="2019" name="Int. J. Syst. Evol. Microbiol.">
        <title>The Global Catalogue of Microorganisms (GCM) 10K type strain sequencing project: providing services to taxonomists for standard genome sequencing and annotation.</title>
        <authorList>
            <consortium name="The Broad Institute Genomics Platform"/>
            <consortium name="The Broad Institute Genome Sequencing Center for Infectious Disease"/>
            <person name="Wu L."/>
            <person name="Ma J."/>
        </authorList>
    </citation>
    <scope>NUCLEOTIDE SEQUENCE [LARGE SCALE GENOMIC DNA]</scope>
    <source>
        <strain evidence="3">CGMCC 1.16275</strain>
    </source>
</reference>
<evidence type="ECO:0000256" key="1">
    <source>
        <dbReference type="SAM" id="MobiDB-lite"/>
    </source>
</evidence>
<keyword evidence="3" id="KW-1185">Reference proteome</keyword>
<dbReference type="RefSeq" id="WP_380888324.1">
    <property type="nucleotide sequence ID" value="NZ_JBHUDY010000001.1"/>
</dbReference>
<accession>A0ABW4I211</accession>
<dbReference type="Proteomes" id="UP001597115">
    <property type="component" value="Unassembled WGS sequence"/>
</dbReference>
<proteinExistence type="predicted"/>